<evidence type="ECO:0000313" key="3">
    <source>
        <dbReference type="Proteomes" id="UP001596065"/>
    </source>
</evidence>
<keyword evidence="3" id="KW-1185">Reference proteome</keyword>
<dbReference type="Pfam" id="PF07336">
    <property type="entry name" value="ABATE"/>
    <property type="match status" value="1"/>
</dbReference>
<dbReference type="PANTHER" id="PTHR35525">
    <property type="entry name" value="BLL6575 PROTEIN"/>
    <property type="match status" value="1"/>
</dbReference>
<organism evidence="2 3">
    <name type="scientific">Streptomyces nogalater</name>
    <dbReference type="NCBI Taxonomy" id="38314"/>
    <lineage>
        <taxon>Bacteria</taxon>
        <taxon>Bacillati</taxon>
        <taxon>Actinomycetota</taxon>
        <taxon>Actinomycetes</taxon>
        <taxon>Kitasatosporales</taxon>
        <taxon>Streptomycetaceae</taxon>
        <taxon>Streptomyces</taxon>
    </lineage>
</organism>
<dbReference type="InterPro" id="IPR010852">
    <property type="entry name" value="ABATE"/>
</dbReference>
<dbReference type="SUPFAM" id="SSF160904">
    <property type="entry name" value="Jann2411-like"/>
    <property type="match status" value="1"/>
</dbReference>
<feature type="domain" description="Zinc finger CGNR" evidence="1">
    <location>
        <begin position="134"/>
        <end position="176"/>
    </location>
</feature>
<accession>A0ABW0WLS6</accession>
<dbReference type="Proteomes" id="UP001596065">
    <property type="component" value="Unassembled WGS sequence"/>
</dbReference>
<evidence type="ECO:0000259" key="1">
    <source>
        <dbReference type="Pfam" id="PF11706"/>
    </source>
</evidence>
<reference evidence="3" key="1">
    <citation type="journal article" date="2019" name="Int. J. Syst. Evol. Microbiol.">
        <title>The Global Catalogue of Microorganisms (GCM) 10K type strain sequencing project: providing services to taxonomists for standard genome sequencing and annotation.</title>
        <authorList>
            <consortium name="The Broad Institute Genomics Platform"/>
            <consortium name="The Broad Institute Genome Sequencing Center for Infectious Disease"/>
            <person name="Wu L."/>
            <person name="Ma J."/>
        </authorList>
    </citation>
    <scope>NUCLEOTIDE SEQUENCE [LARGE SCALE GENOMIC DNA]</scope>
    <source>
        <strain evidence="3">KCTC 5701</strain>
    </source>
</reference>
<sequence>MTRPDPRPLVGEPLALDLLNTRWKTENQDHDLLDSLDGLRVWLSGRGLAGRFTADGATRDALLDARAAIAACVDTPGSPAAAAALNDILERGRITPLLTAQGPGERTEFEVPSWELAWAAARDYLRLLDTAPDRIRQCAQPDCITHFLDTSRNGTRRWCSMAACGNRAKAARHYARSRHTADRP</sequence>
<dbReference type="RefSeq" id="WP_344349319.1">
    <property type="nucleotide sequence ID" value="NZ_BAAASM010000028.1"/>
</dbReference>
<dbReference type="InterPro" id="IPR023286">
    <property type="entry name" value="ABATE_dom_sf"/>
</dbReference>
<dbReference type="EMBL" id="JBHSOE010000026">
    <property type="protein sequence ID" value="MFC5657250.1"/>
    <property type="molecule type" value="Genomic_DNA"/>
</dbReference>
<evidence type="ECO:0000313" key="2">
    <source>
        <dbReference type="EMBL" id="MFC5657250.1"/>
    </source>
</evidence>
<gene>
    <name evidence="2" type="ORF">ACFP3J_17370</name>
</gene>
<dbReference type="PANTHER" id="PTHR35525:SF3">
    <property type="entry name" value="BLL6575 PROTEIN"/>
    <property type="match status" value="1"/>
</dbReference>
<proteinExistence type="predicted"/>
<name>A0ABW0WLS6_STRNO</name>
<dbReference type="Pfam" id="PF11706">
    <property type="entry name" value="zf-CGNR"/>
    <property type="match status" value="1"/>
</dbReference>
<protein>
    <submittedName>
        <fullName evidence="2">CGNR zinc finger domain-containing protein</fullName>
    </submittedName>
</protein>
<comment type="caution">
    <text evidence="2">The sequence shown here is derived from an EMBL/GenBank/DDBJ whole genome shotgun (WGS) entry which is preliminary data.</text>
</comment>
<dbReference type="Gene3D" id="1.10.3300.10">
    <property type="entry name" value="Jann2411-like domain"/>
    <property type="match status" value="1"/>
</dbReference>
<dbReference type="InterPro" id="IPR021005">
    <property type="entry name" value="Znf_CGNR"/>
</dbReference>